<evidence type="ECO:0000313" key="4">
    <source>
        <dbReference type="Proteomes" id="UP000266841"/>
    </source>
</evidence>
<dbReference type="EMBL" id="AGNL01039861">
    <property type="protein sequence ID" value="EJK52433.1"/>
    <property type="molecule type" value="Genomic_DNA"/>
</dbReference>
<evidence type="ECO:0000256" key="1">
    <source>
        <dbReference type="SAM" id="MobiDB-lite"/>
    </source>
</evidence>
<feature type="chain" id="PRO_5003840229" description="RxLR effector protein" evidence="2">
    <location>
        <begin position="24"/>
        <end position="98"/>
    </location>
</feature>
<keyword evidence="2" id="KW-0732">Signal</keyword>
<reference evidence="3 4" key="1">
    <citation type="journal article" date="2012" name="Genome Biol.">
        <title>Genome and low-iron response of an oceanic diatom adapted to chronic iron limitation.</title>
        <authorList>
            <person name="Lommer M."/>
            <person name="Specht M."/>
            <person name="Roy A.S."/>
            <person name="Kraemer L."/>
            <person name="Andreson R."/>
            <person name="Gutowska M.A."/>
            <person name="Wolf J."/>
            <person name="Bergner S.V."/>
            <person name="Schilhabel M.B."/>
            <person name="Klostermeier U.C."/>
            <person name="Beiko R.G."/>
            <person name="Rosenstiel P."/>
            <person name="Hippler M."/>
            <person name="Laroche J."/>
        </authorList>
    </citation>
    <scope>NUCLEOTIDE SEQUENCE [LARGE SCALE GENOMIC DNA]</scope>
    <source>
        <strain evidence="3 4">CCMP1005</strain>
    </source>
</reference>
<feature type="region of interest" description="Disordered" evidence="1">
    <location>
        <begin position="29"/>
        <end position="82"/>
    </location>
</feature>
<feature type="signal peptide" evidence="2">
    <location>
        <begin position="1"/>
        <end position="23"/>
    </location>
</feature>
<dbReference type="AlphaFoldDB" id="K0RFC4"/>
<evidence type="ECO:0000313" key="3">
    <source>
        <dbReference type="EMBL" id="EJK52433.1"/>
    </source>
</evidence>
<protein>
    <recommendedName>
        <fullName evidence="5">RxLR effector protein</fullName>
    </recommendedName>
</protein>
<evidence type="ECO:0008006" key="5">
    <source>
        <dbReference type="Google" id="ProtNLM"/>
    </source>
</evidence>
<dbReference type="OrthoDB" id="430522at2759"/>
<sequence length="98" mass="10059">MRGSPASILLAIFPFAAVADTEAAEVARPNLPELRSNEPTAASCSEDDATCSDSEPVHNANGDPGNGGAYDGEPPIGISPSSSILDFLDDSLLDEDVL</sequence>
<dbReference type="eggNOG" id="ENOG502SE6K">
    <property type="taxonomic scope" value="Eukaryota"/>
</dbReference>
<accession>K0RFC4</accession>
<dbReference type="Proteomes" id="UP000266841">
    <property type="component" value="Unassembled WGS sequence"/>
</dbReference>
<evidence type="ECO:0000256" key="2">
    <source>
        <dbReference type="SAM" id="SignalP"/>
    </source>
</evidence>
<keyword evidence="4" id="KW-1185">Reference proteome</keyword>
<proteinExistence type="predicted"/>
<feature type="non-terminal residue" evidence="3">
    <location>
        <position position="98"/>
    </location>
</feature>
<name>K0RFC4_THAOC</name>
<gene>
    <name evidence="3" type="ORF">THAOC_28288</name>
</gene>
<organism evidence="3 4">
    <name type="scientific">Thalassiosira oceanica</name>
    <name type="common">Marine diatom</name>
    <dbReference type="NCBI Taxonomy" id="159749"/>
    <lineage>
        <taxon>Eukaryota</taxon>
        <taxon>Sar</taxon>
        <taxon>Stramenopiles</taxon>
        <taxon>Ochrophyta</taxon>
        <taxon>Bacillariophyta</taxon>
        <taxon>Coscinodiscophyceae</taxon>
        <taxon>Thalassiosirophycidae</taxon>
        <taxon>Thalassiosirales</taxon>
        <taxon>Thalassiosiraceae</taxon>
        <taxon>Thalassiosira</taxon>
    </lineage>
</organism>
<comment type="caution">
    <text evidence="3">The sequence shown here is derived from an EMBL/GenBank/DDBJ whole genome shotgun (WGS) entry which is preliminary data.</text>
</comment>